<accession>A0ABN7VVY3</accession>
<sequence length="74" mass="8619">MRNDIFSEWLKDLDQRFHIQNHQVLLLVDNASLHFHGQSNIANINKLRGSDKSNINSEEEIFDNNLEPEISTTL</sequence>
<comment type="caution">
    <text evidence="1">The sequence shown here is derived from an EMBL/GenBank/DDBJ whole genome shotgun (WGS) entry which is preliminary data.</text>
</comment>
<dbReference type="EMBL" id="CAJVQB010023886">
    <property type="protein sequence ID" value="CAG8802881.1"/>
    <property type="molecule type" value="Genomic_DNA"/>
</dbReference>
<reference evidence="1 2" key="1">
    <citation type="submission" date="2021-06" db="EMBL/GenBank/DDBJ databases">
        <authorList>
            <person name="Kallberg Y."/>
            <person name="Tangrot J."/>
            <person name="Rosling A."/>
        </authorList>
    </citation>
    <scope>NUCLEOTIDE SEQUENCE [LARGE SCALE GENOMIC DNA]</scope>
    <source>
        <strain evidence="1 2">120-4 pot B 10/14</strain>
    </source>
</reference>
<gene>
    <name evidence="1" type="ORF">GMARGA_LOCUS23519</name>
</gene>
<name>A0ABN7VVY3_GIGMA</name>
<feature type="non-terminal residue" evidence="1">
    <location>
        <position position="74"/>
    </location>
</feature>
<organism evidence="1 2">
    <name type="scientific">Gigaspora margarita</name>
    <dbReference type="NCBI Taxonomy" id="4874"/>
    <lineage>
        <taxon>Eukaryota</taxon>
        <taxon>Fungi</taxon>
        <taxon>Fungi incertae sedis</taxon>
        <taxon>Mucoromycota</taxon>
        <taxon>Glomeromycotina</taxon>
        <taxon>Glomeromycetes</taxon>
        <taxon>Diversisporales</taxon>
        <taxon>Gigasporaceae</taxon>
        <taxon>Gigaspora</taxon>
    </lineage>
</organism>
<proteinExistence type="predicted"/>
<dbReference type="Proteomes" id="UP000789901">
    <property type="component" value="Unassembled WGS sequence"/>
</dbReference>
<protein>
    <submittedName>
        <fullName evidence="1">22578_t:CDS:1</fullName>
    </submittedName>
</protein>
<keyword evidence="2" id="KW-1185">Reference proteome</keyword>
<evidence type="ECO:0000313" key="1">
    <source>
        <dbReference type="EMBL" id="CAG8802881.1"/>
    </source>
</evidence>
<evidence type="ECO:0000313" key="2">
    <source>
        <dbReference type="Proteomes" id="UP000789901"/>
    </source>
</evidence>